<dbReference type="Proteomes" id="UP000007883">
    <property type="component" value="Chromosome"/>
</dbReference>
<dbReference type="GO" id="GO:0003676">
    <property type="term" value="F:nucleic acid binding"/>
    <property type="evidence" value="ECO:0007669"/>
    <property type="project" value="InterPro"/>
</dbReference>
<dbReference type="PROSITE" id="PS50994">
    <property type="entry name" value="INTEGRASE"/>
    <property type="match status" value="1"/>
</dbReference>
<dbReference type="SUPFAM" id="SSF53098">
    <property type="entry name" value="Ribonuclease H-like"/>
    <property type="match status" value="1"/>
</dbReference>
<gene>
    <name evidence="3" type="ordered locus">RGE_17810</name>
</gene>
<dbReference type="Pfam" id="PF09299">
    <property type="entry name" value="Mu-transpos_C"/>
    <property type="match status" value="1"/>
</dbReference>
<dbReference type="STRING" id="983917.RGE_17810"/>
<evidence type="ECO:0000313" key="4">
    <source>
        <dbReference type="Proteomes" id="UP000007883"/>
    </source>
</evidence>
<feature type="region of interest" description="Disordered" evidence="1">
    <location>
        <begin position="850"/>
        <end position="912"/>
    </location>
</feature>
<evidence type="ECO:0000259" key="2">
    <source>
        <dbReference type="PROSITE" id="PS50994"/>
    </source>
</evidence>
<dbReference type="InterPro" id="IPR012337">
    <property type="entry name" value="RNaseH-like_sf"/>
</dbReference>
<proteinExistence type="predicted"/>
<reference evidence="3 4" key="1">
    <citation type="journal article" date="2012" name="J. Bacteriol.">
        <title>Complete genome sequence of phototrophic betaproteobacterium Rubrivivax gelatinosus IL144.</title>
        <authorList>
            <person name="Nagashima S."/>
            <person name="Kamimura A."/>
            <person name="Shimizu T."/>
            <person name="Nakamura-isaki S."/>
            <person name="Aono E."/>
            <person name="Sakamoto K."/>
            <person name="Ichikawa N."/>
            <person name="Nakazawa H."/>
            <person name="Sekine M."/>
            <person name="Yamazaki S."/>
            <person name="Fujita N."/>
            <person name="Shimada K."/>
            <person name="Hanada S."/>
            <person name="Nagashima K.V.P."/>
        </authorList>
    </citation>
    <scope>NUCLEOTIDE SEQUENCE [LARGE SCALE GENOMIC DNA]</scope>
    <source>
        <strain evidence="4">NBRC 100245 / IL144</strain>
    </source>
</reference>
<evidence type="ECO:0000256" key="1">
    <source>
        <dbReference type="SAM" id="MobiDB-lite"/>
    </source>
</evidence>
<dbReference type="EMBL" id="AP012320">
    <property type="protein sequence ID" value="BAL95122.1"/>
    <property type="molecule type" value="Genomic_DNA"/>
</dbReference>
<dbReference type="Gene3D" id="3.30.420.10">
    <property type="entry name" value="Ribonuclease H-like superfamily/Ribonuclease H"/>
    <property type="match status" value="1"/>
</dbReference>
<accession>I0HQ35</accession>
<dbReference type="InterPro" id="IPR009004">
    <property type="entry name" value="Transposase_Mu_C"/>
</dbReference>
<dbReference type="KEGG" id="rge:RGE_17810"/>
<dbReference type="HOGENOM" id="CLU_011734_0_0_4"/>
<dbReference type="eggNOG" id="COG2801">
    <property type="taxonomic scope" value="Bacteria"/>
</dbReference>
<organism evidence="3 4">
    <name type="scientific">Rubrivivax gelatinosus (strain NBRC 100245 / IL144)</name>
    <dbReference type="NCBI Taxonomy" id="983917"/>
    <lineage>
        <taxon>Bacteria</taxon>
        <taxon>Pseudomonadati</taxon>
        <taxon>Pseudomonadota</taxon>
        <taxon>Betaproteobacteria</taxon>
        <taxon>Burkholderiales</taxon>
        <taxon>Sphaerotilaceae</taxon>
        <taxon>Rubrivivax</taxon>
    </lineage>
</organism>
<feature type="domain" description="Integrase catalytic" evidence="2">
    <location>
        <begin position="505"/>
        <end position="697"/>
    </location>
</feature>
<dbReference type="InterPro" id="IPR001584">
    <property type="entry name" value="Integrase_cat-core"/>
</dbReference>
<dbReference type="GO" id="GO:0015074">
    <property type="term" value="P:DNA integration"/>
    <property type="evidence" value="ECO:0007669"/>
    <property type="project" value="InterPro"/>
</dbReference>
<dbReference type="PATRIC" id="fig|983917.3.peg.1741"/>
<dbReference type="RefSeq" id="WP_014427985.1">
    <property type="nucleotide sequence ID" value="NC_017075.1"/>
</dbReference>
<dbReference type="InterPro" id="IPR036397">
    <property type="entry name" value="RNaseH_sf"/>
</dbReference>
<dbReference type="InterPro" id="IPR015378">
    <property type="entry name" value="Transposase-like_Mu_C"/>
</dbReference>
<protein>
    <submittedName>
        <fullName evidence="3">Integrase catalytic subunit</fullName>
    </submittedName>
</protein>
<keyword evidence="4" id="KW-1185">Reference proteome</keyword>
<name>I0HQ35_RUBGI</name>
<sequence length="912" mass="102247">MRPSLNPSALTKERLTELFDCLGVPPQGRQLVQRAMVEAPVRDVYSSGRNVVSHFHSRKNGTWIGTESRHVEFPAAVVYENDAKTLAYFPQPFTRVIEHVEPDSGEVHTLRYTPDFLVLRDDGITVVECKPHATLLKESAKRPFKYRLADDGSWYSPLFEAVFGELGLQYRVISDLAFSKVWVENCLHLADYLGEAAEPCPDEVLTQVRALLAQEGRMTLHELVNAPYSFSADHLLKAVADGALVANLQEEPLYEPRCAWLYRDEVYRDFVLSQRDVRRPGKPSFVVDIGPGALFRYSGETLTVALVSDDRVVLNRPTGGTFDVSREWLLRALEGGQVESVAGADGGQLRFHDYSDAQLATALHRRRQLEGGTFGALPSARTMSRLRAKEAAARASGGNEDLALVPMTHLRGNRTPRLDPALVEMMRQVHQSEWRDASAKNYRACHNALVALCASKGLKAPSYPTFIGFIKRAGSDADVRIRQSSRYAYQQQAFVDSIEYEAPVHGSRPLQYVHIDHTQVDLECLSSRTGRPLGRPWLTLAVCATTREIVGLYLTFEPPSYRSVMMVIRDMVRRHGRMPEFVVVDNGSDLRSMAFAAFLQMMGTHLRARPKGSPRHGAVMERLFGKANTEFIHNLAGNTKATRHVRMVTGKSLPVNNAEWTLESLYYGLCYWAFTHYAEADHPALAASPKHTFERLQRECGSRPQRRVLFNRDFLIATCPPADRGGVRMVNRQTGVKVFDRFYWHQAFRDAAVADTQVDVRYDPFDASSVYVRVKQQWVQARHRALAQLPSMSEAAFKTVSEEYRRRFKPSVNQEHDLQRLVEFLSTFTPEGATAAHMERLAQSESLVAQFGDGPITPPERATGPQYLARGAVSEPSLKAPKFADLGTKSADSQPDAASGQSEPLLDDFDSF</sequence>
<evidence type="ECO:0000313" key="3">
    <source>
        <dbReference type="EMBL" id="BAL95122.1"/>
    </source>
</evidence>
<dbReference type="SUPFAM" id="SSF50610">
    <property type="entry name" value="mu transposase, C-terminal domain"/>
    <property type="match status" value="1"/>
</dbReference>
<dbReference type="AlphaFoldDB" id="I0HQ35"/>